<name>A0A1L3GF19_SYNAC</name>
<protein>
    <recommendedName>
        <fullName evidence="4">Benzoyl-CoA reductase/2-hydroxyglutaryl-CoA dehydratase subunit, BcrC/BadD/HgdB</fullName>
    </recommendedName>
</protein>
<proteinExistence type="inferred from homology"/>
<dbReference type="PANTHER" id="PTHR30548">
    <property type="entry name" value="2-HYDROXYGLUTARYL-COA DEHYDRATASE, D-COMPONENT-RELATED"/>
    <property type="match status" value="1"/>
</dbReference>
<evidence type="ECO:0000313" key="3">
    <source>
        <dbReference type="Proteomes" id="UP000182264"/>
    </source>
</evidence>
<keyword evidence="3" id="KW-1185">Reference proteome</keyword>
<dbReference type="Pfam" id="PF06050">
    <property type="entry name" value="HGD-D"/>
    <property type="match status" value="1"/>
</dbReference>
<dbReference type="InterPro" id="IPR010327">
    <property type="entry name" value="FldB/FldC_alpha/beta"/>
</dbReference>
<dbReference type="Proteomes" id="UP000182264">
    <property type="component" value="Chromosome"/>
</dbReference>
<reference evidence="2 3" key="1">
    <citation type="journal article" date="2017" name="Genome Announc.">
        <title>Complete Genome Sequences of Two Acetylene-Fermenting Pelobacter acetylenicus Strains.</title>
        <authorList>
            <person name="Sutton J.M."/>
            <person name="Baesman S.M."/>
            <person name="Fierst J.L."/>
            <person name="Poret-Peterson A.T."/>
            <person name="Oremland R.S."/>
            <person name="Dunlap D.S."/>
            <person name="Akob D.M."/>
        </authorList>
    </citation>
    <scope>NUCLEOTIDE SEQUENCE [LARGE SCALE GENOMIC DNA]</scope>
    <source>
        <strain evidence="2 3">DSM 3247</strain>
    </source>
</reference>
<comment type="similarity">
    <text evidence="1">Belongs to the FldB/FldC dehydratase alpha/beta subunit family.</text>
</comment>
<dbReference type="PANTHER" id="PTHR30548:SF1">
    <property type="entry name" value="DEHYDRATASE SUBUNIT MJ0007-RELATED"/>
    <property type="match status" value="1"/>
</dbReference>
<evidence type="ECO:0000256" key="1">
    <source>
        <dbReference type="ARBA" id="ARBA00005806"/>
    </source>
</evidence>
<evidence type="ECO:0000313" key="2">
    <source>
        <dbReference type="EMBL" id="APG24561.1"/>
    </source>
</evidence>
<accession>A0A1L3GF19</accession>
<dbReference type="OrthoDB" id="9810278at2"/>
<evidence type="ECO:0008006" key="4">
    <source>
        <dbReference type="Google" id="ProtNLM"/>
    </source>
</evidence>
<dbReference type="KEGG" id="pace:A6070_14240"/>
<gene>
    <name evidence="2" type="ORF">A7E75_05610</name>
</gene>
<dbReference type="EMBL" id="CP015518">
    <property type="protein sequence ID" value="APG24561.1"/>
    <property type="molecule type" value="Genomic_DNA"/>
</dbReference>
<dbReference type="STRING" id="29542.A6070_14240"/>
<dbReference type="Gene3D" id="3.40.50.11900">
    <property type="match status" value="1"/>
</dbReference>
<organism evidence="2 3">
    <name type="scientific">Syntrophotalea acetylenica</name>
    <name type="common">Pelobacter acetylenicus</name>
    <dbReference type="NCBI Taxonomy" id="29542"/>
    <lineage>
        <taxon>Bacteria</taxon>
        <taxon>Pseudomonadati</taxon>
        <taxon>Thermodesulfobacteriota</taxon>
        <taxon>Desulfuromonadia</taxon>
        <taxon>Desulfuromonadales</taxon>
        <taxon>Syntrophotaleaceae</taxon>
        <taxon>Syntrophotalea</taxon>
    </lineage>
</organism>
<dbReference type="AlphaFoldDB" id="A0A1L3GF19"/>
<dbReference type="RefSeq" id="WP_072286403.1">
    <property type="nucleotide sequence ID" value="NZ_CP015455.1"/>
</dbReference>
<sequence length="425" mass="47453">MSKRKQRFLRALGRSSEAVLRGMEAAAERPARLGYFIDLMRSVYVEDCLPQLPEEPAGRPGVVGLYCVMAPEELVYAAGALPLRLCGGSYEASCAGDELAPRDACPVVKASLGSTVLGAPSLYALCDMVVVPTTCDAKRKMAEELSRHQNVRVLEVPHVKESEGARRQWLEQLYGFKSDLERLTGNRIGRRGLAQAIALLGRARHQARRLYELRQGDLPAVRGSEAALALHAFAYDRAESWCEAMTLLNDEIAQRQADGRSAFDRRAPRIMLAGAPPVFPNWKLPLLIEEMGGMLVTDESCIGDRYLYDPVGAVENTMEDMMVALASRYLMPCTCPSFAPNEDRLFRLRQAVADFRIEGVLYHVLKGCVIYDFELLRVEALMAELGVPVLRIETDYNPEDIEQLRTRVEAFVEMIREKKRKGVGR</sequence>
<dbReference type="Gene3D" id="3.40.50.11890">
    <property type="match status" value="1"/>
</dbReference>